<evidence type="ECO:0000256" key="4">
    <source>
        <dbReference type="ARBA" id="ARBA00022840"/>
    </source>
</evidence>
<reference evidence="6 7" key="1">
    <citation type="submission" date="2018-04" db="EMBL/GenBank/DDBJ databases">
        <title>Pedobacter chongqingensis sp. nov., isolated from a rottenly hemp rope.</title>
        <authorList>
            <person name="Cai Y."/>
        </authorList>
    </citation>
    <scope>NUCLEOTIDE SEQUENCE [LARGE SCALE GENOMIC DNA]</scope>
    <source>
        <strain evidence="6 7">FJ4-8</strain>
    </source>
</reference>
<protein>
    <submittedName>
        <fullName evidence="6">Diacylglycerol kinase</fullName>
    </submittedName>
</protein>
<feature type="domain" description="DAGKc" evidence="5">
    <location>
        <begin position="1"/>
        <end position="131"/>
    </location>
</feature>
<dbReference type="InterPro" id="IPR016064">
    <property type="entry name" value="NAD/diacylglycerol_kinase_sf"/>
</dbReference>
<evidence type="ECO:0000313" key="6">
    <source>
        <dbReference type="EMBL" id="PWG82045.1"/>
    </source>
</evidence>
<keyword evidence="4" id="KW-0067">ATP-binding</keyword>
<name>A0A2U2PKW3_9SPHI</name>
<keyword evidence="1" id="KW-0808">Transferase</keyword>
<keyword evidence="3 6" id="KW-0418">Kinase</keyword>
<dbReference type="SMART" id="SM00046">
    <property type="entry name" value="DAGKc"/>
    <property type="match status" value="1"/>
</dbReference>
<sequence length="299" mass="33111">MIPVKVLFIINTKSGNRLGAGLEAIISEESRKTGFEYQIYRLHQDNTEQMIREEIDEFKPDVVAAAGGDGTVNLMSKILCDSELPLLIIPAGSANGMAKELGIGNRIESALSLLTTGVRRKIDLLKINNIHCIHLADVGLNARIVKRFENDVRRGMLTYAKHLLAEIFLIRQYRFHITTDGESIVRKAVSLTFANASKYGTGVVINPIGKLDDGKFELVIIKPFPRAKLLSIAWKMFNGTLQTSEYAEVIRSGKASIRTSRRTTLQVDGEVIGKTRQIEVRILPGALTVITPRQEEPGS</sequence>
<evidence type="ECO:0000259" key="5">
    <source>
        <dbReference type="PROSITE" id="PS50146"/>
    </source>
</evidence>
<evidence type="ECO:0000256" key="3">
    <source>
        <dbReference type="ARBA" id="ARBA00022777"/>
    </source>
</evidence>
<dbReference type="GO" id="GO:0005524">
    <property type="term" value="F:ATP binding"/>
    <property type="evidence" value="ECO:0007669"/>
    <property type="project" value="UniProtKB-KW"/>
</dbReference>
<dbReference type="Proteomes" id="UP000245647">
    <property type="component" value="Unassembled WGS sequence"/>
</dbReference>
<keyword evidence="7" id="KW-1185">Reference proteome</keyword>
<gene>
    <name evidence="6" type="ORF">DDR33_03215</name>
</gene>
<dbReference type="PROSITE" id="PS50146">
    <property type="entry name" value="DAGK"/>
    <property type="match status" value="1"/>
</dbReference>
<dbReference type="Gene3D" id="3.40.50.10330">
    <property type="entry name" value="Probable inorganic polyphosphate/atp-NAD kinase, domain 1"/>
    <property type="match status" value="1"/>
</dbReference>
<dbReference type="InterPro" id="IPR017438">
    <property type="entry name" value="ATP-NAD_kinase_N"/>
</dbReference>
<dbReference type="PANTHER" id="PTHR12358">
    <property type="entry name" value="SPHINGOSINE KINASE"/>
    <property type="match status" value="1"/>
</dbReference>
<dbReference type="InterPro" id="IPR001206">
    <property type="entry name" value="Diacylglycerol_kinase_cat_dom"/>
</dbReference>
<dbReference type="InterPro" id="IPR045540">
    <property type="entry name" value="YegS/DAGK_C"/>
</dbReference>
<dbReference type="Pfam" id="PF00781">
    <property type="entry name" value="DAGK_cat"/>
    <property type="match status" value="1"/>
</dbReference>
<dbReference type="InterPro" id="IPR050187">
    <property type="entry name" value="Lipid_Phosphate_FormReg"/>
</dbReference>
<evidence type="ECO:0000256" key="2">
    <source>
        <dbReference type="ARBA" id="ARBA00022741"/>
    </source>
</evidence>
<evidence type="ECO:0000313" key="7">
    <source>
        <dbReference type="Proteomes" id="UP000245647"/>
    </source>
</evidence>
<keyword evidence="2" id="KW-0547">Nucleotide-binding</keyword>
<dbReference type="GO" id="GO:0005886">
    <property type="term" value="C:plasma membrane"/>
    <property type="evidence" value="ECO:0007669"/>
    <property type="project" value="TreeGrafter"/>
</dbReference>
<accession>A0A2U2PKW3</accession>
<dbReference type="OrthoDB" id="9786026at2"/>
<dbReference type="Pfam" id="PF19279">
    <property type="entry name" value="YegS_C"/>
    <property type="match status" value="1"/>
</dbReference>
<dbReference type="EMBL" id="QEAS01000002">
    <property type="protein sequence ID" value="PWG82045.1"/>
    <property type="molecule type" value="Genomic_DNA"/>
</dbReference>
<dbReference type="PANTHER" id="PTHR12358:SF106">
    <property type="entry name" value="LIPID KINASE YEGS"/>
    <property type="match status" value="1"/>
</dbReference>
<dbReference type="AlphaFoldDB" id="A0A2U2PKW3"/>
<comment type="caution">
    <text evidence="6">The sequence shown here is derived from an EMBL/GenBank/DDBJ whole genome shotgun (WGS) entry which is preliminary data.</text>
</comment>
<dbReference type="Gene3D" id="2.60.200.40">
    <property type="match status" value="1"/>
</dbReference>
<dbReference type="SUPFAM" id="SSF111331">
    <property type="entry name" value="NAD kinase/diacylglycerol kinase-like"/>
    <property type="match status" value="1"/>
</dbReference>
<organism evidence="6 7">
    <name type="scientific">Pararcticibacter amylolyticus</name>
    <dbReference type="NCBI Taxonomy" id="2173175"/>
    <lineage>
        <taxon>Bacteria</taxon>
        <taxon>Pseudomonadati</taxon>
        <taxon>Bacteroidota</taxon>
        <taxon>Sphingobacteriia</taxon>
        <taxon>Sphingobacteriales</taxon>
        <taxon>Sphingobacteriaceae</taxon>
        <taxon>Pararcticibacter</taxon>
    </lineage>
</organism>
<dbReference type="GO" id="GO:0016301">
    <property type="term" value="F:kinase activity"/>
    <property type="evidence" value="ECO:0007669"/>
    <property type="project" value="UniProtKB-KW"/>
</dbReference>
<evidence type="ECO:0000256" key="1">
    <source>
        <dbReference type="ARBA" id="ARBA00022679"/>
    </source>
</evidence>
<proteinExistence type="predicted"/>